<reference evidence="1 2" key="1">
    <citation type="submission" date="2017-06" db="EMBL/GenBank/DDBJ databases">
        <title>Comparative genomic analysis of Ambrosia Fusariam Clade fungi.</title>
        <authorList>
            <person name="Stajich J.E."/>
            <person name="Carrillo J."/>
            <person name="Kijimoto T."/>
            <person name="Eskalen A."/>
            <person name="O'Donnell K."/>
            <person name="Kasson M."/>
        </authorList>
    </citation>
    <scope>NUCLEOTIDE SEQUENCE [LARGE SCALE GENOMIC DNA]</scope>
    <source>
        <strain evidence="1 2">NRRL62606</strain>
    </source>
</reference>
<gene>
    <name evidence="1" type="ORF">CEP51_012860</name>
</gene>
<dbReference type="SUPFAM" id="SSF53098">
    <property type="entry name" value="Ribonuclease H-like"/>
    <property type="match status" value="1"/>
</dbReference>
<evidence type="ECO:0000313" key="1">
    <source>
        <dbReference type="EMBL" id="RSL66221.1"/>
    </source>
</evidence>
<dbReference type="Proteomes" id="UP000287972">
    <property type="component" value="Unassembled WGS sequence"/>
</dbReference>
<evidence type="ECO:0000313" key="2">
    <source>
        <dbReference type="Proteomes" id="UP000287972"/>
    </source>
</evidence>
<dbReference type="InterPro" id="IPR012337">
    <property type="entry name" value="RNaseH-like_sf"/>
</dbReference>
<evidence type="ECO:0008006" key="3">
    <source>
        <dbReference type="Google" id="ProtNLM"/>
    </source>
</evidence>
<dbReference type="EMBL" id="NKCL01000503">
    <property type="protein sequence ID" value="RSL66221.1"/>
    <property type="molecule type" value="Genomic_DNA"/>
</dbReference>
<comment type="caution">
    <text evidence="1">The sequence shown here is derived from an EMBL/GenBank/DDBJ whole genome shotgun (WGS) entry which is preliminary data.</text>
</comment>
<sequence length="156" mass="17832">MFVAATVLALGYDAMMCWKCVLYYTWAFQFKPATDRESGITSGRLELTGPWGDYHEHTNNRAQLRAVLAALRFRNWPGEGFTKLVIATDSDNREAAKNRDLWQALLGEFERLEELGLMVGFWKIHTGLNRELKKAAKRAVEDEEKRDYCDVVGALV</sequence>
<protein>
    <recommendedName>
        <fullName evidence="3">RNase H type-1 domain-containing protein</fullName>
    </recommendedName>
</protein>
<dbReference type="GO" id="GO:0003676">
    <property type="term" value="F:nucleic acid binding"/>
    <property type="evidence" value="ECO:0007669"/>
    <property type="project" value="InterPro"/>
</dbReference>
<name>A0A428QLU2_9HYPO</name>
<proteinExistence type="predicted"/>
<keyword evidence="2" id="KW-1185">Reference proteome</keyword>
<dbReference type="Gene3D" id="3.30.420.10">
    <property type="entry name" value="Ribonuclease H-like superfamily/Ribonuclease H"/>
    <property type="match status" value="1"/>
</dbReference>
<organism evidence="1 2">
    <name type="scientific">Fusarium floridanum</name>
    <dbReference type="NCBI Taxonomy" id="1325733"/>
    <lineage>
        <taxon>Eukaryota</taxon>
        <taxon>Fungi</taxon>
        <taxon>Dikarya</taxon>
        <taxon>Ascomycota</taxon>
        <taxon>Pezizomycotina</taxon>
        <taxon>Sordariomycetes</taxon>
        <taxon>Hypocreomycetidae</taxon>
        <taxon>Hypocreales</taxon>
        <taxon>Nectriaceae</taxon>
        <taxon>Fusarium</taxon>
        <taxon>Fusarium solani species complex</taxon>
    </lineage>
</organism>
<dbReference type="AlphaFoldDB" id="A0A428QLU2"/>
<dbReference type="InterPro" id="IPR036397">
    <property type="entry name" value="RNaseH_sf"/>
</dbReference>
<accession>A0A428QLU2</accession>